<gene>
    <name evidence="6" type="primary">nagZ</name>
    <name evidence="6" type="ORF">NSA47_14195</name>
</gene>
<evidence type="ECO:0000256" key="1">
    <source>
        <dbReference type="ARBA" id="ARBA00005336"/>
    </source>
</evidence>
<dbReference type="InterPro" id="IPR036962">
    <property type="entry name" value="Glyco_hydro_3_N_sf"/>
</dbReference>
<dbReference type="PROSITE" id="PS00775">
    <property type="entry name" value="GLYCOSYL_HYDROL_F3"/>
    <property type="match status" value="1"/>
</dbReference>
<feature type="domain" description="Glycoside hydrolase family 3 N-terminal" evidence="5">
    <location>
        <begin position="57"/>
        <end position="378"/>
    </location>
</feature>
<dbReference type="EC" id="3.2.1.52" evidence="6"/>
<proteinExistence type="inferred from homology"/>
<dbReference type="Gene3D" id="3.20.20.300">
    <property type="entry name" value="Glycoside hydrolase, family 3, N-terminal domain"/>
    <property type="match status" value="1"/>
</dbReference>
<keyword evidence="7" id="KW-1185">Reference proteome</keyword>
<dbReference type="PROSITE" id="PS51257">
    <property type="entry name" value="PROKAR_LIPOPROTEIN"/>
    <property type="match status" value="1"/>
</dbReference>
<evidence type="ECO:0000256" key="4">
    <source>
        <dbReference type="SAM" id="MobiDB-lite"/>
    </source>
</evidence>
<evidence type="ECO:0000313" key="7">
    <source>
        <dbReference type="Proteomes" id="UP001205748"/>
    </source>
</evidence>
<sequence>MDKKFVMGIVLLIFLGIVIGCSKDVQEDKRDEKSPQQDMEESQKEKDPIQEKIQEMTVEEKVGQMVMVGLEGHSLDEHVQEMIENHYVGGFILFSKNIENPQQLVNLTDDLKNANGKNSIPLFLSIDEEGGRVSRMPPEFKKLPPNGAIGKKNDPMLSHEIGRTIAKQIKSLGFNMDFAPVLDINSNPNNPVIGDRSFSSDEKIVSELGIQTMKGIQSENILSVVKHFPGHGDTDVDSHLGLPLVNKDIDELMELELLPFKKAIDNGADTVMVAHILYDKIDPQHPATLSKPIIQGILREQLGFNGLIITDDMTMGAIMENYDIGEAAIQSIKAGSDIVLVCHEYENEVKVLDALKNAVENGEIPEDRIDQSLYRILKIKKDYGLADEKIEDIEIDKINREMGRILENF</sequence>
<evidence type="ECO:0000313" key="6">
    <source>
        <dbReference type="EMBL" id="MCR1900116.1"/>
    </source>
</evidence>
<accession>A0AAE3HH81</accession>
<dbReference type="InterPro" id="IPR019800">
    <property type="entry name" value="Glyco_hydro_3_AS"/>
</dbReference>
<dbReference type="GO" id="GO:0004563">
    <property type="term" value="F:beta-N-acetylhexosaminidase activity"/>
    <property type="evidence" value="ECO:0007669"/>
    <property type="project" value="UniProtKB-EC"/>
</dbReference>
<dbReference type="RefSeq" id="WP_257533113.1">
    <property type="nucleotide sequence ID" value="NZ_JANKAS010000019.1"/>
</dbReference>
<dbReference type="PANTHER" id="PTHR30480:SF16">
    <property type="entry name" value="GLYCOSIDE HYDROLASE FAMILY 3 DOMAIN PROTEIN"/>
    <property type="match status" value="1"/>
</dbReference>
<evidence type="ECO:0000256" key="3">
    <source>
        <dbReference type="ARBA" id="ARBA00023295"/>
    </source>
</evidence>
<evidence type="ECO:0000259" key="5">
    <source>
        <dbReference type="Pfam" id="PF00933"/>
    </source>
</evidence>
<keyword evidence="2 6" id="KW-0378">Hydrolase</keyword>
<comment type="caution">
    <text evidence="6">The sequence shown here is derived from an EMBL/GenBank/DDBJ whole genome shotgun (WGS) entry which is preliminary data.</text>
</comment>
<keyword evidence="3 6" id="KW-0326">Glycosidase</keyword>
<dbReference type="InterPro" id="IPR017853">
    <property type="entry name" value="GH"/>
</dbReference>
<dbReference type="EMBL" id="JANKAS010000019">
    <property type="protein sequence ID" value="MCR1900116.1"/>
    <property type="molecule type" value="Genomic_DNA"/>
</dbReference>
<dbReference type="AlphaFoldDB" id="A0AAE3HH81"/>
<name>A0AAE3HH81_9FIRM</name>
<dbReference type="Proteomes" id="UP001205748">
    <property type="component" value="Unassembled WGS sequence"/>
</dbReference>
<dbReference type="InterPro" id="IPR050226">
    <property type="entry name" value="NagZ_Beta-hexosaminidase"/>
</dbReference>
<protein>
    <submittedName>
        <fullName evidence="6">Beta-N-acetylhexosaminidase</fullName>
        <ecNumber evidence="6">3.2.1.52</ecNumber>
    </submittedName>
</protein>
<dbReference type="Pfam" id="PF00933">
    <property type="entry name" value="Glyco_hydro_3"/>
    <property type="match status" value="1"/>
</dbReference>
<dbReference type="PANTHER" id="PTHR30480">
    <property type="entry name" value="BETA-HEXOSAMINIDASE-RELATED"/>
    <property type="match status" value="1"/>
</dbReference>
<organism evidence="6 7">
    <name type="scientific">Irregularibacter muris</name>
    <dbReference type="NCBI Taxonomy" id="1796619"/>
    <lineage>
        <taxon>Bacteria</taxon>
        <taxon>Bacillati</taxon>
        <taxon>Bacillota</taxon>
        <taxon>Clostridia</taxon>
        <taxon>Eubacteriales</taxon>
        <taxon>Eubacteriaceae</taxon>
        <taxon>Irregularibacter</taxon>
    </lineage>
</organism>
<reference evidence="6" key="1">
    <citation type="submission" date="2022-07" db="EMBL/GenBank/DDBJ databases">
        <title>Enhanced cultured diversity of the mouse gut microbiota enables custom-made synthetic communities.</title>
        <authorList>
            <person name="Afrizal A."/>
        </authorList>
    </citation>
    <scope>NUCLEOTIDE SEQUENCE</scope>
    <source>
        <strain evidence="6">DSM 28593</strain>
    </source>
</reference>
<dbReference type="GO" id="GO:0009254">
    <property type="term" value="P:peptidoglycan turnover"/>
    <property type="evidence" value="ECO:0007669"/>
    <property type="project" value="TreeGrafter"/>
</dbReference>
<dbReference type="SUPFAM" id="SSF51445">
    <property type="entry name" value="(Trans)glycosidases"/>
    <property type="match status" value="1"/>
</dbReference>
<dbReference type="GO" id="GO:0005975">
    <property type="term" value="P:carbohydrate metabolic process"/>
    <property type="evidence" value="ECO:0007669"/>
    <property type="project" value="InterPro"/>
</dbReference>
<comment type="similarity">
    <text evidence="1">Belongs to the glycosyl hydrolase 3 family.</text>
</comment>
<dbReference type="NCBIfam" id="NF003740">
    <property type="entry name" value="PRK05337.1"/>
    <property type="match status" value="1"/>
</dbReference>
<dbReference type="InterPro" id="IPR001764">
    <property type="entry name" value="Glyco_hydro_3_N"/>
</dbReference>
<feature type="region of interest" description="Disordered" evidence="4">
    <location>
        <begin position="26"/>
        <end position="50"/>
    </location>
</feature>
<evidence type="ECO:0000256" key="2">
    <source>
        <dbReference type="ARBA" id="ARBA00022801"/>
    </source>
</evidence>